<dbReference type="InterPro" id="IPR005142">
    <property type="entry name" value="eRF1_3"/>
</dbReference>
<dbReference type="PANTHER" id="PTHR10853">
    <property type="entry name" value="PELOTA"/>
    <property type="match status" value="1"/>
</dbReference>
<dbReference type="Gene3D" id="3.30.1330.30">
    <property type="match status" value="1"/>
</dbReference>
<dbReference type="Pfam" id="PF03465">
    <property type="entry name" value="eRF1_3"/>
    <property type="match status" value="1"/>
</dbReference>
<dbReference type="EMBL" id="JABTTQ020000013">
    <property type="protein sequence ID" value="KAK6143108.1"/>
    <property type="molecule type" value="Genomic_DNA"/>
</dbReference>
<comment type="caution">
    <text evidence="2">The sequence shown here is derived from an EMBL/GenBank/DDBJ whole genome shotgun (WGS) entry which is preliminary data.</text>
</comment>
<dbReference type="PANTHER" id="PTHR10853:SF0">
    <property type="entry name" value="PROTEIN PELOTA HOMOLOG"/>
    <property type="match status" value="1"/>
</dbReference>
<proteinExistence type="predicted"/>
<protein>
    <recommendedName>
        <fullName evidence="1">eRF1 domain-containing protein</fullName>
    </recommendedName>
</protein>
<sequence length="163" mass="18511">MGKKPSTRTLILEAKNANRGHLHAICAQSSGHSLREVLDAPNVMNMIKETEAAQEVRVLKDFFAMLSNDPERVCYGPKHVEVAHERMVVQTLLITDELFRKYALSFVRGIQAYDLDNWKGITRFGFDAKVQSEAVQRKKGLSMLRRVLNESHSRTSSLSRGRQ</sequence>
<dbReference type="InterPro" id="IPR004405">
    <property type="entry name" value="TF_pelota"/>
</dbReference>
<gene>
    <name evidence="2" type="ORF">DH2020_023456</name>
</gene>
<evidence type="ECO:0000313" key="3">
    <source>
        <dbReference type="Proteomes" id="UP001318860"/>
    </source>
</evidence>
<keyword evidence="3" id="KW-1185">Reference proteome</keyword>
<dbReference type="Proteomes" id="UP001318860">
    <property type="component" value="Unassembled WGS sequence"/>
</dbReference>
<organism evidence="2 3">
    <name type="scientific">Rehmannia glutinosa</name>
    <name type="common">Chinese foxglove</name>
    <dbReference type="NCBI Taxonomy" id="99300"/>
    <lineage>
        <taxon>Eukaryota</taxon>
        <taxon>Viridiplantae</taxon>
        <taxon>Streptophyta</taxon>
        <taxon>Embryophyta</taxon>
        <taxon>Tracheophyta</taxon>
        <taxon>Spermatophyta</taxon>
        <taxon>Magnoliopsida</taxon>
        <taxon>eudicotyledons</taxon>
        <taxon>Gunneridae</taxon>
        <taxon>Pentapetalae</taxon>
        <taxon>asterids</taxon>
        <taxon>lamiids</taxon>
        <taxon>Lamiales</taxon>
        <taxon>Orobanchaceae</taxon>
        <taxon>Rehmannieae</taxon>
        <taxon>Rehmannia</taxon>
    </lineage>
</organism>
<name>A0ABR0W639_REHGL</name>
<reference evidence="2 3" key="1">
    <citation type="journal article" date="2021" name="Comput. Struct. Biotechnol. J.">
        <title>De novo genome assembly of the potent medicinal plant Rehmannia glutinosa using nanopore technology.</title>
        <authorList>
            <person name="Ma L."/>
            <person name="Dong C."/>
            <person name="Song C."/>
            <person name="Wang X."/>
            <person name="Zheng X."/>
            <person name="Niu Y."/>
            <person name="Chen S."/>
            <person name="Feng W."/>
        </authorList>
    </citation>
    <scope>NUCLEOTIDE SEQUENCE [LARGE SCALE GENOMIC DNA]</scope>
    <source>
        <strain evidence="2">DH-2019</strain>
    </source>
</reference>
<dbReference type="SUPFAM" id="SSF55315">
    <property type="entry name" value="L30e-like"/>
    <property type="match status" value="1"/>
</dbReference>
<accession>A0ABR0W639</accession>
<evidence type="ECO:0000313" key="2">
    <source>
        <dbReference type="EMBL" id="KAK6143108.1"/>
    </source>
</evidence>
<dbReference type="InterPro" id="IPR029064">
    <property type="entry name" value="Ribosomal_eL30-like_sf"/>
</dbReference>
<evidence type="ECO:0000259" key="1">
    <source>
        <dbReference type="Pfam" id="PF03465"/>
    </source>
</evidence>
<feature type="domain" description="eRF1" evidence="1">
    <location>
        <begin position="53"/>
        <end position="102"/>
    </location>
</feature>